<gene>
    <name evidence="2" type="ORF">ACFO0S_14510</name>
</gene>
<name>A0ABV8UY38_9BACL</name>
<keyword evidence="3" id="KW-1185">Reference proteome</keyword>
<feature type="signal peptide" evidence="1">
    <location>
        <begin position="1"/>
        <end position="24"/>
    </location>
</feature>
<evidence type="ECO:0000313" key="2">
    <source>
        <dbReference type="EMBL" id="MFC4356270.1"/>
    </source>
</evidence>
<reference evidence="3" key="1">
    <citation type="journal article" date="2019" name="Int. J. Syst. Evol. Microbiol.">
        <title>The Global Catalogue of Microorganisms (GCM) 10K type strain sequencing project: providing services to taxonomists for standard genome sequencing and annotation.</title>
        <authorList>
            <consortium name="The Broad Institute Genomics Platform"/>
            <consortium name="The Broad Institute Genome Sequencing Center for Infectious Disease"/>
            <person name="Wu L."/>
            <person name="Ma J."/>
        </authorList>
    </citation>
    <scope>NUCLEOTIDE SEQUENCE [LARGE SCALE GENOMIC DNA]</scope>
    <source>
        <strain evidence="3">CCUG 50353</strain>
    </source>
</reference>
<evidence type="ECO:0000256" key="1">
    <source>
        <dbReference type="SAM" id="SignalP"/>
    </source>
</evidence>
<protein>
    <recommendedName>
        <fullName evidence="4">Lipoprotein</fullName>
    </recommendedName>
</protein>
<feature type="chain" id="PRO_5045102169" description="Lipoprotein" evidence="1">
    <location>
        <begin position="25"/>
        <end position="275"/>
    </location>
</feature>
<comment type="caution">
    <text evidence="2">The sequence shown here is derived from an EMBL/GenBank/DDBJ whole genome shotgun (WGS) entry which is preliminary data.</text>
</comment>
<dbReference type="RefSeq" id="WP_378142835.1">
    <property type="nucleotide sequence ID" value="NZ_JBHSEF010000029.1"/>
</dbReference>
<accession>A0ABV8UY38</accession>
<dbReference type="PROSITE" id="PS51257">
    <property type="entry name" value="PROKAR_LIPOPROTEIN"/>
    <property type="match status" value="1"/>
</dbReference>
<proteinExistence type="predicted"/>
<evidence type="ECO:0008006" key="4">
    <source>
        <dbReference type="Google" id="ProtNLM"/>
    </source>
</evidence>
<sequence length="275" mass="30837">MKKWWLLNIILMVLMLSGCMSSQANDNRPDVSKLEPQSLSEMIQDAGLENVDALEVQSGSTGEKKDTTDPILINEFMKQIASVTYTPDPNQEERIGWVYRVTANDGDKSFEFYPNYVENVYYLADGDVKEMMEALFQEIEKQEPVGAGWYPTQSPPTLELQVGSETVRMGLGSYQWNYIEKGTGEVLSIAAEAAMAPIEQVLALSNPPKVNMNQMTNIIFVYKPQTYTLTLWTDDDAMVPITSLQDLKGIGPAVIQVSAEWEQGKAMYYGVMDIQ</sequence>
<dbReference type="Proteomes" id="UP001595733">
    <property type="component" value="Unassembled WGS sequence"/>
</dbReference>
<organism evidence="2 3">
    <name type="scientific">Chryseomicrobium palamuruense</name>
    <dbReference type="NCBI Taxonomy" id="682973"/>
    <lineage>
        <taxon>Bacteria</taxon>
        <taxon>Bacillati</taxon>
        <taxon>Bacillota</taxon>
        <taxon>Bacilli</taxon>
        <taxon>Bacillales</taxon>
        <taxon>Caryophanaceae</taxon>
        <taxon>Chryseomicrobium</taxon>
    </lineage>
</organism>
<dbReference type="EMBL" id="JBHSEF010000029">
    <property type="protein sequence ID" value="MFC4356270.1"/>
    <property type="molecule type" value="Genomic_DNA"/>
</dbReference>
<evidence type="ECO:0000313" key="3">
    <source>
        <dbReference type="Proteomes" id="UP001595733"/>
    </source>
</evidence>
<keyword evidence="1" id="KW-0732">Signal</keyword>